<dbReference type="GO" id="GO:0016787">
    <property type="term" value="F:hydrolase activity"/>
    <property type="evidence" value="ECO:0007669"/>
    <property type="project" value="UniProtKB-KW"/>
</dbReference>
<dbReference type="Gene3D" id="2.40.50.90">
    <property type="match status" value="1"/>
</dbReference>
<dbReference type="PANTHER" id="PTHR12302:SF3">
    <property type="entry name" value="SERINE_THREONINE-PROTEIN KINASE 31"/>
    <property type="match status" value="1"/>
</dbReference>
<dbReference type="PANTHER" id="PTHR12302">
    <property type="entry name" value="EBNA2 BINDING PROTEIN P100"/>
    <property type="match status" value="1"/>
</dbReference>
<dbReference type="Proteomes" id="UP000178448">
    <property type="component" value="Unassembled WGS sequence"/>
</dbReference>
<evidence type="ECO:0000259" key="5">
    <source>
        <dbReference type="PROSITE" id="PS50830"/>
    </source>
</evidence>
<reference evidence="6 7" key="1">
    <citation type="journal article" date="2016" name="Nat. Commun.">
        <title>Thousands of microbial genomes shed light on interconnected biogeochemical processes in an aquifer system.</title>
        <authorList>
            <person name="Anantharaman K."/>
            <person name="Brown C.T."/>
            <person name="Hug L.A."/>
            <person name="Sharon I."/>
            <person name="Castelle C.J."/>
            <person name="Probst A.J."/>
            <person name="Thomas B.C."/>
            <person name="Singh A."/>
            <person name="Wilkins M.J."/>
            <person name="Karaoz U."/>
            <person name="Brodie E.L."/>
            <person name="Williams K.H."/>
            <person name="Hubbard S.S."/>
            <person name="Banfield J.F."/>
        </authorList>
    </citation>
    <scope>NUCLEOTIDE SEQUENCE [LARGE SCALE GENOMIC DNA]</scope>
</reference>
<sequence length="330" mass="35883">MKQLFTGKKKLITIPLAILLGLAFLPFAIAVLLVWLVNKKVSNKKTRYASFATIGLFTLFFGSAWVVAMSSPSKPTQQKEQPTVQVDQNVSQATKPIEPETSPTVFKAQTAPNNPNLALAKVVAVIDGDTIDVDLGEGNVKRVRYIGVDTPESVDPKQPVQCFSKEATAKNKELVENEIVGLEKDVSETDRYGRLLRYVYMGDLFINHVLVSEGYASAISYPPDVKYQDKLREAEQQARTSYKGLWGSCKTATPMPTTSTSTTNNNTSTGTTTGSGACKYSCTSPDRDCSDFSSHDEAQAFFNCCGFTAQNDPMKLDAVGVGDGIACENI</sequence>
<dbReference type="InterPro" id="IPR035437">
    <property type="entry name" value="SNase_OB-fold_sf"/>
</dbReference>
<keyword evidence="1" id="KW-0540">Nuclease</keyword>
<dbReference type="EMBL" id="MFJD01000008">
    <property type="protein sequence ID" value="OGG02405.1"/>
    <property type="molecule type" value="Genomic_DNA"/>
</dbReference>
<accession>A0A1F5YQM3</accession>
<comment type="caution">
    <text evidence="6">The sequence shown here is derived from an EMBL/GenBank/DDBJ whole genome shotgun (WGS) entry which is preliminary data.</text>
</comment>
<dbReference type="GO" id="GO:0004519">
    <property type="term" value="F:endonuclease activity"/>
    <property type="evidence" value="ECO:0007669"/>
    <property type="project" value="UniProtKB-KW"/>
</dbReference>
<gene>
    <name evidence="6" type="ORF">A2Z33_05080</name>
</gene>
<dbReference type="InterPro" id="IPR016071">
    <property type="entry name" value="Staphylococal_nuclease_OB-fold"/>
</dbReference>
<proteinExistence type="predicted"/>
<dbReference type="SUPFAM" id="SSF50199">
    <property type="entry name" value="Staphylococcal nuclease"/>
    <property type="match status" value="1"/>
</dbReference>
<dbReference type="AlphaFoldDB" id="A0A1F5YQM3"/>
<evidence type="ECO:0000256" key="1">
    <source>
        <dbReference type="ARBA" id="ARBA00022722"/>
    </source>
</evidence>
<keyword evidence="4" id="KW-0472">Membrane</keyword>
<keyword evidence="3" id="KW-0378">Hydrolase</keyword>
<feature type="transmembrane region" description="Helical" evidence="4">
    <location>
        <begin position="48"/>
        <end position="68"/>
    </location>
</feature>
<feature type="domain" description="TNase-like" evidence="5">
    <location>
        <begin position="116"/>
        <end position="248"/>
    </location>
</feature>
<keyword evidence="4" id="KW-1133">Transmembrane helix</keyword>
<evidence type="ECO:0000313" key="6">
    <source>
        <dbReference type="EMBL" id="OGG02405.1"/>
    </source>
</evidence>
<organism evidence="6 7">
    <name type="scientific">Candidatus Gottesmanbacteria bacterium RBG_16_52_11</name>
    <dbReference type="NCBI Taxonomy" id="1798374"/>
    <lineage>
        <taxon>Bacteria</taxon>
        <taxon>Candidatus Gottesmaniibacteriota</taxon>
    </lineage>
</organism>
<dbReference type="Pfam" id="PF00565">
    <property type="entry name" value="SNase"/>
    <property type="match status" value="1"/>
</dbReference>
<protein>
    <recommendedName>
        <fullName evidence="5">TNase-like domain-containing protein</fullName>
    </recommendedName>
</protein>
<evidence type="ECO:0000256" key="3">
    <source>
        <dbReference type="ARBA" id="ARBA00022801"/>
    </source>
</evidence>
<evidence type="ECO:0000256" key="4">
    <source>
        <dbReference type="SAM" id="Phobius"/>
    </source>
</evidence>
<name>A0A1F5YQM3_9BACT</name>
<evidence type="ECO:0000256" key="2">
    <source>
        <dbReference type="ARBA" id="ARBA00022759"/>
    </source>
</evidence>
<keyword evidence="2" id="KW-0255">Endonuclease</keyword>
<feature type="transmembrane region" description="Helical" evidence="4">
    <location>
        <begin position="12"/>
        <end position="36"/>
    </location>
</feature>
<dbReference type="SMART" id="SM00318">
    <property type="entry name" value="SNc"/>
    <property type="match status" value="1"/>
</dbReference>
<dbReference type="PROSITE" id="PS50830">
    <property type="entry name" value="TNASE_3"/>
    <property type="match status" value="1"/>
</dbReference>
<dbReference type="STRING" id="1798374.A2Z33_05080"/>
<keyword evidence="4" id="KW-0812">Transmembrane</keyword>
<evidence type="ECO:0000313" key="7">
    <source>
        <dbReference type="Proteomes" id="UP000178448"/>
    </source>
</evidence>